<feature type="domain" description="DUF1468" evidence="2">
    <location>
        <begin position="10"/>
        <end position="144"/>
    </location>
</feature>
<protein>
    <submittedName>
        <fullName evidence="3">Putative membrane protein</fullName>
    </submittedName>
</protein>
<organism evidence="3 4">
    <name type="scientific">Ketogulonicigenium vulgare (strain WSH-001)</name>
    <dbReference type="NCBI Taxonomy" id="759362"/>
    <lineage>
        <taxon>Bacteria</taxon>
        <taxon>Pseudomonadati</taxon>
        <taxon>Pseudomonadota</taxon>
        <taxon>Alphaproteobacteria</taxon>
        <taxon>Rhodobacterales</taxon>
        <taxon>Roseobacteraceae</taxon>
        <taxon>Ketogulonicigenium</taxon>
    </lineage>
</organism>
<name>F9YB02_KETVW</name>
<dbReference type="RefSeq" id="WP_013368480.1">
    <property type="nucleotide sequence ID" value="NC_017386.1"/>
</dbReference>
<evidence type="ECO:0000313" key="3">
    <source>
        <dbReference type="EMBL" id="AEM42554.1"/>
    </source>
</evidence>
<keyword evidence="1" id="KW-0472">Membrane</keyword>
<feature type="transmembrane region" description="Helical" evidence="1">
    <location>
        <begin position="9"/>
        <end position="27"/>
    </location>
</feature>
<gene>
    <name evidence="3" type="ordered locus">KVU_PA0135</name>
</gene>
<dbReference type="Proteomes" id="UP000000692">
    <property type="component" value="Plasmid 1"/>
</dbReference>
<dbReference type="HOGENOM" id="CLU_108885_1_0_5"/>
<keyword evidence="1" id="KW-1133">Transmembrane helix</keyword>
<dbReference type="Pfam" id="PF07331">
    <property type="entry name" value="TctB"/>
    <property type="match status" value="1"/>
</dbReference>
<dbReference type="OrthoDB" id="5186924at2"/>
<keyword evidence="3" id="KW-0614">Plasmid</keyword>
<geneLocation type="plasmid" evidence="4">
    <name>pKVU_100</name>
</geneLocation>
<feature type="transmembrane region" description="Helical" evidence="1">
    <location>
        <begin position="123"/>
        <end position="141"/>
    </location>
</feature>
<feature type="transmembrane region" description="Helical" evidence="1">
    <location>
        <begin position="79"/>
        <end position="111"/>
    </location>
</feature>
<dbReference type="InterPro" id="IPR009936">
    <property type="entry name" value="DUF1468"/>
</dbReference>
<keyword evidence="4" id="KW-1185">Reference proteome</keyword>
<dbReference type="KEGG" id="kvl:KVU_PA0135"/>
<feature type="transmembrane region" description="Helical" evidence="1">
    <location>
        <begin position="47"/>
        <end position="67"/>
    </location>
</feature>
<evidence type="ECO:0000259" key="2">
    <source>
        <dbReference type="Pfam" id="PF07331"/>
    </source>
</evidence>
<sequence length="152" mass="16172">MSDRSYPDIIAGVIIAVFGTIVAVYAATHYNIGTVRRMGPGMFPTALGVIIGVLGVLLTLTAALRMIPAERIPEINWRAAVLVLTSVVLFSVLINTAGLFPAVIAVVATSAYADKGATVKTTVILSAILSVLAFLIFKFALGMNFKLMEWPF</sequence>
<evidence type="ECO:0000313" key="4">
    <source>
        <dbReference type="Proteomes" id="UP000000692"/>
    </source>
</evidence>
<evidence type="ECO:0000256" key="1">
    <source>
        <dbReference type="SAM" id="Phobius"/>
    </source>
</evidence>
<keyword evidence="1" id="KW-0812">Transmembrane</keyword>
<dbReference type="EMBL" id="CP002019">
    <property type="protein sequence ID" value="AEM42554.1"/>
    <property type="molecule type" value="Genomic_DNA"/>
</dbReference>
<reference evidence="3 4" key="1">
    <citation type="journal article" date="2011" name="J. Bacteriol.">
        <title>Complete genome sequence of the industrial strain Ketogulonicigenium vulgare WSH-001.</title>
        <authorList>
            <person name="Liu L."/>
            <person name="Li Y."/>
            <person name="Zhang J."/>
            <person name="Zhou Z."/>
            <person name="Liu J."/>
            <person name="Li X."/>
            <person name="Zhou J."/>
            <person name="Du G."/>
            <person name="Wang L."/>
            <person name="Chen J."/>
        </authorList>
    </citation>
    <scope>NUCLEOTIDE SEQUENCE [LARGE SCALE GENOMIC DNA]</scope>
    <source>
        <strain evidence="3 4">WSH-001</strain>
        <plasmid evidence="4">pKVU_100</plasmid>
    </source>
</reference>
<proteinExistence type="predicted"/>
<accession>F9YB02</accession>
<dbReference type="AlphaFoldDB" id="F9YB02"/>